<evidence type="ECO:0000256" key="3">
    <source>
        <dbReference type="ARBA" id="ARBA00022475"/>
    </source>
</evidence>
<evidence type="ECO:0000256" key="4">
    <source>
        <dbReference type="ARBA" id="ARBA00022692"/>
    </source>
</evidence>
<name>A0A411YB16_9ACTN</name>
<keyword evidence="5 8" id="KW-1133">Transmembrane helix</keyword>
<keyword evidence="10" id="KW-1185">Reference proteome</keyword>
<sequence>MSEPTSALPTSHVSGRATARFSDDLPSEWPEEVATYHGRPVVKEPEWTWEVPWYLFFGGIAGSASVIAAARAVTGDERAARRARRLAAAAAALCPPLLIADLGRPKRFLHMLRVLKPSSAMSVGSWTLAAFTGASSAALAAGEADALRRVRPLTDAGAAALGLAMSTYTGVLVADSAIPVWHHARRELPALFAAGATGGAAGLLQVAHPAPETRRLVLGAAAVELAVERRMTRHLGVLGEVYEQGDTGAWSKAAKACTAVGAALSVLPSRWSQRAGGALIAAGGLCQRWAVYRAGFASAADPRHVVVPQRQRLSGGRSRARTDASSATSNGETP</sequence>
<feature type="transmembrane region" description="Helical" evidence="8">
    <location>
        <begin position="86"/>
        <end position="103"/>
    </location>
</feature>
<dbReference type="PANTHER" id="PTHR34856:SF2">
    <property type="entry name" value="PROTEIN NRFD"/>
    <property type="match status" value="1"/>
</dbReference>
<organism evidence="9 10">
    <name type="scientific">Egibacter rhizosphaerae</name>
    <dbReference type="NCBI Taxonomy" id="1670831"/>
    <lineage>
        <taxon>Bacteria</taxon>
        <taxon>Bacillati</taxon>
        <taxon>Actinomycetota</taxon>
        <taxon>Nitriliruptoria</taxon>
        <taxon>Egibacterales</taxon>
        <taxon>Egibacteraceae</taxon>
        <taxon>Egibacter</taxon>
    </lineage>
</organism>
<evidence type="ECO:0000256" key="6">
    <source>
        <dbReference type="ARBA" id="ARBA00023136"/>
    </source>
</evidence>
<dbReference type="KEGG" id="erz:ER308_01560"/>
<dbReference type="Pfam" id="PF03916">
    <property type="entry name" value="NrfD"/>
    <property type="match status" value="1"/>
</dbReference>
<comment type="subcellular location">
    <subcellularLocation>
        <location evidence="1">Cell membrane</location>
        <topology evidence="1">Multi-pass membrane protein</topology>
    </subcellularLocation>
</comment>
<dbReference type="InterPro" id="IPR052049">
    <property type="entry name" value="Electron_transfer_protein"/>
</dbReference>
<dbReference type="Gene3D" id="1.20.1630.10">
    <property type="entry name" value="Formate dehydrogenase/DMSO reductase domain"/>
    <property type="match status" value="1"/>
</dbReference>
<evidence type="ECO:0000313" key="10">
    <source>
        <dbReference type="Proteomes" id="UP000291469"/>
    </source>
</evidence>
<proteinExistence type="inferred from homology"/>
<evidence type="ECO:0000256" key="2">
    <source>
        <dbReference type="ARBA" id="ARBA00008929"/>
    </source>
</evidence>
<reference evidence="9 10" key="1">
    <citation type="submission" date="2019-01" db="EMBL/GenBank/DDBJ databases">
        <title>Egibacter rhizosphaerae EGI 80759T.</title>
        <authorList>
            <person name="Chen D.-D."/>
            <person name="Tian Y."/>
            <person name="Jiao J.-Y."/>
            <person name="Zhang X.-T."/>
            <person name="Zhang Y.-G."/>
            <person name="Zhang Y."/>
            <person name="Xiao M."/>
            <person name="Shu W.-S."/>
            <person name="Li W.-J."/>
        </authorList>
    </citation>
    <scope>NUCLEOTIDE SEQUENCE [LARGE SCALE GENOMIC DNA]</scope>
    <source>
        <strain evidence="9 10">EGI 80759</strain>
    </source>
</reference>
<gene>
    <name evidence="9" type="ORF">ER308_01560</name>
</gene>
<evidence type="ECO:0000256" key="5">
    <source>
        <dbReference type="ARBA" id="ARBA00022989"/>
    </source>
</evidence>
<keyword evidence="3" id="KW-1003">Cell membrane</keyword>
<protein>
    <submittedName>
        <fullName evidence="9">Polysulfide reductase</fullName>
    </submittedName>
</protein>
<evidence type="ECO:0000256" key="8">
    <source>
        <dbReference type="SAM" id="Phobius"/>
    </source>
</evidence>
<comment type="similarity">
    <text evidence="2">Belongs to the NrfD family.</text>
</comment>
<feature type="transmembrane region" description="Helical" evidence="8">
    <location>
        <begin position="53"/>
        <end position="74"/>
    </location>
</feature>
<dbReference type="GO" id="GO:0005886">
    <property type="term" value="C:plasma membrane"/>
    <property type="evidence" value="ECO:0007669"/>
    <property type="project" value="UniProtKB-SubCell"/>
</dbReference>
<accession>A0A411YB16</accession>
<feature type="region of interest" description="Disordered" evidence="7">
    <location>
        <begin position="309"/>
        <end position="334"/>
    </location>
</feature>
<dbReference type="PANTHER" id="PTHR34856">
    <property type="entry name" value="PROTEIN NRFD"/>
    <property type="match status" value="1"/>
</dbReference>
<dbReference type="AlphaFoldDB" id="A0A411YB16"/>
<keyword evidence="6 8" id="KW-0472">Membrane</keyword>
<keyword evidence="4 8" id="KW-0812">Transmembrane</keyword>
<dbReference type="OrthoDB" id="112837at2"/>
<evidence type="ECO:0000256" key="1">
    <source>
        <dbReference type="ARBA" id="ARBA00004651"/>
    </source>
</evidence>
<dbReference type="InterPro" id="IPR005614">
    <property type="entry name" value="NrfD-like"/>
</dbReference>
<dbReference type="RefSeq" id="WP_131153384.1">
    <property type="nucleotide sequence ID" value="NZ_CP036402.1"/>
</dbReference>
<dbReference type="EMBL" id="CP036402">
    <property type="protein sequence ID" value="QBI18386.1"/>
    <property type="molecule type" value="Genomic_DNA"/>
</dbReference>
<dbReference type="Proteomes" id="UP000291469">
    <property type="component" value="Chromosome"/>
</dbReference>
<feature type="compositionally biased region" description="Low complexity" evidence="7">
    <location>
        <begin position="323"/>
        <end position="334"/>
    </location>
</feature>
<evidence type="ECO:0000313" key="9">
    <source>
        <dbReference type="EMBL" id="QBI18386.1"/>
    </source>
</evidence>
<evidence type="ECO:0000256" key="7">
    <source>
        <dbReference type="SAM" id="MobiDB-lite"/>
    </source>
</evidence>